<dbReference type="Pfam" id="PF02133">
    <property type="entry name" value="Transp_cyt_pur"/>
    <property type="match status" value="1"/>
</dbReference>
<dbReference type="PANTHER" id="PTHR31806">
    <property type="entry name" value="PURINE-CYTOSINE PERMEASE FCY2-RELATED"/>
    <property type="match status" value="1"/>
</dbReference>
<evidence type="ECO:0008006" key="11">
    <source>
        <dbReference type="Google" id="ProtNLM"/>
    </source>
</evidence>
<keyword evidence="3 7" id="KW-0813">Transport</keyword>
<feature type="transmembrane region" description="Helical" evidence="9">
    <location>
        <begin position="468"/>
        <end position="491"/>
    </location>
</feature>
<feature type="transmembrane region" description="Helical" evidence="9">
    <location>
        <begin position="435"/>
        <end position="456"/>
    </location>
</feature>
<feature type="transmembrane region" description="Helical" evidence="9">
    <location>
        <begin position="394"/>
        <end position="414"/>
    </location>
</feature>
<dbReference type="Gene3D" id="1.10.4160.10">
    <property type="entry name" value="Hydantoin permease"/>
    <property type="match status" value="1"/>
</dbReference>
<comment type="similarity">
    <text evidence="2 7">Belongs to the purine-cytosine permease (2.A.39) family.</text>
</comment>
<gene>
    <name evidence="10" type="ORF">BN869_000012682_1</name>
</gene>
<feature type="transmembrane region" description="Helical" evidence="9">
    <location>
        <begin position="141"/>
        <end position="163"/>
    </location>
</feature>
<proteinExistence type="inferred from homology"/>
<evidence type="ECO:0000256" key="3">
    <source>
        <dbReference type="ARBA" id="ARBA00022448"/>
    </source>
</evidence>
<feature type="transmembrane region" description="Helical" evidence="9">
    <location>
        <begin position="175"/>
        <end position="194"/>
    </location>
</feature>
<feature type="transmembrane region" description="Helical" evidence="9">
    <location>
        <begin position="369"/>
        <end position="388"/>
    </location>
</feature>
<dbReference type="AlphaFoldDB" id="A0A0B7KHK7"/>
<evidence type="ECO:0000256" key="5">
    <source>
        <dbReference type="ARBA" id="ARBA00022989"/>
    </source>
</evidence>
<evidence type="ECO:0000256" key="8">
    <source>
        <dbReference type="SAM" id="MobiDB-lite"/>
    </source>
</evidence>
<evidence type="ECO:0000313" key="10">
    <source>
        <dbReference type="EMBL" id="CEO56624.1"/>
    </source>
</evidence>
<evidence type="ECO:0000256" key="7">
    <source>
        <dbReference type="PIRNR" id="PIRNR002744"/>
    </source>
</evidence>
<keyword evidence="6 7" id="KW-0472">Membrane</keyword>
<feature type="transmembrane region" description="Helical" evidence="9">
    <location>
        <begin position="278"/>
        <end position="299"/>
    </location>
</feature>
<feature type="region of interest" description="Disordered" evidence="8">
    <location>
        <begin position="1"/>
        <end position="23"/>
    </location>
</feature>
<dbReference type="GO" id="GO:0022857">
    <property type="term" value="F:transmembrane transporter activity"/>
    <property type="evidence" value="ECO:0007669"/>
    <property type="project" value="InterPro"/>
</dbReference>
<dbReference type="GO" id="GO:0005886">
    <property type="term" value="C:plasma membrane"/>
    <property type="evidence" value="ECO:0007669"/>
    <property type="project" value="TreeGrafter"/>
</dbReference>
<reference evidence="10" key="1">
    <citation type="submission" date="2015-01" db="EMBL/GenBank/DDBJ databases">
        <authorList>
            <person name="Durling Mikael"/>
        </authorList>
    </citation>
    <scope>NUCLEOTIDE SEQUENCE</scope>
</reference>
<dbReference type="InterPro" id="IPR001248">
    <property type="entry name" value="Pur-cyt_permease"/>
</dbReference>
<evidence type="ECO:0000256" key="2">
    <source>
        <dbReference type="ARBA" id="ARBA00008974"/>
    </source>
</evidence>
<name>A0A0B7KHK7_BIOOC</name>
<feature type="transmembrane region" description="Helical" evidence="9">
    <location>
        <begin position="206"/>
        <end position="226"/>
    </location>
</feature>
<accession>A0A0B7KHK7</accession>
<evidence type="ECO:0000256" key="6">
    <source>
        <dbReference type="ARBA" id="ARBA00023136"/>
    </source>
</evidence>
<feature type="transmembrane region" description="Helical" evidence="9">
    <location>
        <begin position="331"/>
        <end position="362"/>
    </location>
</feature>
<dbReference type="PANTHER" id="PTHR31806:SF5">
    <property type="entry name" value="PURINE-CYTOSINE PERMEASE FCY21"/>
    <property type="match status" value="1"/>
</dbReference>
<feature type="compositionally biased region" description="Basic and acidic residues" evidence="8">
    <location>
        <begin position="1"/>
        <end position="12"/>
    </location>
</feature>
<dbReference type="PIRSF" id="PIRSF002744">
    <property type="entry name" value="Pur-cyt_permease"/>
    <property type="match status" value="1"/>
</dbReference>
<keyword evidence="4 9" id="KW-0812">Transmembrane</keyword>
<organism evidence="10">
    <name type="scientific">Bionectria ochroleuca</name>
    <name type="common">Gliocladium roseum</name>
    <dbReference type="NCBI Taxonomy" id="29856"/>
    <lineage>
        <taxon>Eukaryota</taxon>
        <taxon>Fungi</taxon>
        <taxon>Dikarya</taxon>
        <taxon>Ascomycota</taxon>
        <taxon>Pezizomycotina</taxon>
        <taxon>Sordariomycetes</taxon>
        <taxon>Hypocreomycetidae</taxon>
        <taxon>Hypocreales</taxon>
        <taxon>Bionectriaceae</taxon>
        <taxon>Clonostachys</taxon>
    </lineage>
</organism>
<dbReference type="InterPro" id="IPR026030">
    <property type="entry name" value="Pur-cyt_permease_Fcy2/21/22"/>
</dbReference>
<feature type="transmembrane region" description="Helical" evidence="9">
    <location>
        <begin position="69"/>
        <end position="94"/>
    </location>
</feature>
<sequence>MTMSKDTEKRADPSVGELRTNPMDESRILKRETKFRSLDKFAKLLGAEIQGNDPIAPEDKKDRRYFKLFTLWFSMNFNLLSVSTGMSGTLGFGLGLRDCSLIILFFSLLVALVAPYLSLFGVKLGIRQMIQARFSFGKYGVAIPLVLNMATIVGYAILGSILGGQALSAINPESLSVNVGIIILAVINLVLIFFGSRIIHQFDLYAWFPTLLAILIAVGCGGNKLYNQVDAEPATASNVLSFASLIAGFFLSWASIASDFTTYYDSQARSTSVFATSYLGLVASSVPLMVLGAAIGGAVPNIPAWEEGYTSNSVGGVLAAMLEPVGGFGKFLLVLLALSGLANMVGSVYALTLNFQALFWLVRIRIPRLVFTLVATALIIPVGIKVAADFLSSLSNFLGIIGYWSACFSAVVLVEHFVFRKGLMESYDLDVWDNAKALPTGAAAIVASICSFGMVIPGMSQVWFTGPVAVYTGDIGFEMAFVLTAVFYLLFRYIERKMIGH</sequence>
<feature type="transmembrane region" description="Helical" evidence="9">
    <location>
        <begin position="238"/>
        <end position="257"/>
    </location>
</feature>
<feature type="transmembrane region" description="Helical" evidence="9">
    <location>
        <begin position="100"/>
        <end position="120"/>
    </location>
</feature>
<evidence type="ECO:0000256" key="1">
    <source>
        <dbReference type="ARBA" id="ARBA00004141"/>
    </source>
</evidence>
<protein>
    <recommendedName>
        <fullName evidence="11">Purine-cytosine permease</fullName>
    </recommendedName>
</protein>
<evidence type="ECO:0000256" key="9">
    <source>
        <dbReference type="SAM" id="Phobius"/>
    </source>
</evidence>
<comment type="subcellular location">
    <subcellularLocation>
        <location evidence="1">Membrane</location>
        <topology evidence="1">Multi-pass membrane protein</topology>
    </subcellularLocation>
</comment>
<keyword evidence="5 9" id="KW-1133">Transmembrane helix</keyword>
<evidence type="ECO:0000256" key="4">
    <source>
        <dbReference type="ARBA" id="ARBA00022692"/>
    </source>
</evidence>
<dbReference type="EMBL" id="CDPU01000070">
    <property type="protein sequence ID" value="CEO56624.1"/>
    <property type="molecule type" value="Genomic_DNA"/>
</dbReference>